<gene>
    <name evidence="2" type="ORF">BU16DRAFT_175216</name>
</gene>
<reference evidence="2" key="1">
    <citation type="journal article" date="2020" name="Stud. Mycol.">
        <title>101 Dothideomycetes genomes: a test case for predicting lifestyles and emergence of pathogens.</title>
        <authorList>
            <person name="Haridas S."/>
            <person name="Albert R."/>
            <person name="Binder M."/>
            <person name="Bloem J."/>
            <person name="Labutti K."/>
            <person name="Salamov A."/>
            <person name="Andreopoulos B."/>
            <person name="Baker S."/>
            <person name="Barry K."/>
            <person name="Bills G."/>
            <person name="Bluhm B."/>
            <person name="Cannon C."/>
            <person name="Castanera R."/>
            <person name="Culley D."/>
            <person name="Daum C."/>
            <person name="Ezra D."/>
            <person name="Gonzalez J."/>
            <person name="Henrissat B."/>
            <person name="Kuo A."/>
            <person name="Liang C."/>
            <person name="Lipzen A."/>
            <person name="Lutzoni F."/>
            <person name="Magnuson J."/>
            <person name="Mondo S."/>
            <person name="Nolan M."/>
            <person name="Ohm R."/>
            <person name="Pangilinan J."/>
            <person name="Park H.-J."/>
            <person name="Ramirez L."/>
            <person name="Alfaro M."/>
            <person name="Sun H."/>
            <person name="Tritt A."/>
            <person name="Yoshinaga Y."/>
            <person name="Zwiers L.-H."/>
            <person name="Turgeon B."/>
            <person name="Goodwin S."/>
            <person name="Spatafora J."/>
            <person name="Crous P."/>
            <person name="Grigoriev I."/>
        </authorList>
    </citation>
    <scope>NUCLEOTIDE SEQUENCE</scope>
    <source>
        <strain evidence="2">CBS 269.34</strain>
    </source>
</reference>
<feature type="region of interest" description="Disordered" evidence="1">
    <location>
        <begin position="433"/>
        <end position="461"/>
    </location>
</feature>
<protein>
    <submittedName>
        <fullName evidence="2">Uncharacterized protein</fullName>
    </submittedName>
</protein>
<evidence type="ECO:0000313" key="3">
    <source>
        <dbReference type="Proteomes" id="UP000799750"/>
    </source>
</evidence>
<feature type="compositionally biased region" description="Basic and acidic residues" evidence="1">
    <location>
        <begin position="171"/>
        <end position="195"/>
    </location>
</feature>
<feature type="region of interest" description="Disordered" evidence="1">
    <location>
        <begin position="1"/>
        <end position="27"/>
    </location>
</feature>
<organism evidence="2 3">
    <name type="scientific">Lophium mytilinum</name>
    <dbReference type="NCBI Taxonomy" id="390894"/>
    <lineage>
        <taxon>Eukaryota</taxon>
        <taxon>Fungi</taxon>
        <taxon>Dikarya</taxon>
        <taxon>Ascomycota</taxon>
        <taxon>Pezizomycotina</taxon>
        <taxon>Dothideomycetes</taxon>
        <taxon>Pleosporomycetidae</taxon>
        <taxon>Mytilinidiales</taxon>
        <taxon>Mytilinidiaceae</taxon>
        <taxon>Lophium</taxon>
    </lineage>
</organism>
<proteinExistence type="predicted"/>
<evidence type="ECO:0000256" key="1">
    <source>
        <dbReference type="SAM" id="MobiDB-lite"/>
    </source>
</evidence>
<evidence type="ECO:0000313" key="2">
    <source>
        <dbReference type="EMBL" id="KAF2489156.1"/>
    </source>
</evidence>
<feature type="compositionally biased region" description="Low complexity" evidence="1">
    <location>
        <begin position="436"/>
        <end position="450"/>
    </location>
</feature>
<feature type="region of interest" description="Disordered" evidence="1">
    <location>
        <begin position="145"/>
        <end position="195"/>
    </location>
</feature>
<feature type="region of interest" description="Disordered" evidence="1">
    <location>
        <begin position="352"/>
        <end position="398"/>
    </location>
</feature>
<name>A0A6A6QAY7_9PEZI</name>
<sequence>MSTIAPSPLAPSSQVAQAAQSSSRPTMPWDDSFLGSFASLLEQLPNGREPTYNDRCRIIKQAHSITEALYYPAGATLSPGEKQQKALTRVLCYIMAEQPWLQKWIRPQDVERKLSRFEWAPDSQALAQTFGFMAPVDAIKAAREELKQQAAPAAATPPTPTTDEQALQDQAMRDTEAEESTAAKDPAKGKGKAVEREAPFDDIEVIYVPGTVSSDATNAINRNNIYRISVESVAYQLEHHMCKDMTRPWDTAFEILHATDPHRLLEIQRHGHEIIDFAPHLLDNDNISLLIVLLIVPRSEICARFANSGIRVEGSTMSHRKSELMKHLLGWLTQEDKWGFDSAANELQKKIKAVAGPKGKTTRPRQYRKSAASASTTPQNGAAAWTNGAGSNGSGSLGGSVAQAPGAIGGSFGQASGGYGGFFGYGGVGGVGGASASGTNGASGASGSESVPPPPPGSSGQ</sequence>
<feature type="compositionally biased region" description="Low complexity" evidence="1">
    <location>
        <begin position="380"/>
        <end position="389"/>
    </location>
</feature>
<dbReference type="Proteomes" id="UP000799750">
    <property type="component" value="Unassembled WGS sequence"/>
</dbReference>
<dbReference type="EMBL" id="MU004199">
    <property type="protein sequence ID" value="KAF2489156.1"/>
    <property type="molecule type" value="Genomic_DNA"/>
</dbReference>
<keyword evidence="3" id="KW-1185">Reference proteome</keyword>
<dbReference type="OrthoDB" id="3892429at2759"/>
<feature type="compositionally biased region" description="Low complexity" evidence="1">
    <location>
        <begin position="1"/>
        <end position="23"/>
    </location>
</feature>
<feature type="compositionally biased region" description="Pro residues" evidence="1">
    <location>
        <begin position="451"/>
        <end position="461"/>
    </location>
</feature>
<dbReference type="AlphaFoldDB" id="A0A6A6QAY7"/>
<accession>A0A6A6QAY7</accession>